<dbReference type="PATRIC" id="fig|1263867.3.peg.1377"/>
<evidence type="ECO:0000313" key="3">
    <source>
        <dbReference type="Proteomes" id="UP000011529"/>
    </source>
</evidence>
<proteinExistence type="predicted"/>
<comment type="caution">
    <text evidence="2">The sequence shown here is derived from an EMBL/GenBank/DDBJ whole genome shotgun (WGS) entry which is preliminary data.</text>
</comment>
<gene>
    <name evidence="2" type="ORF">RE6C_01303</name>
</gene>
<name>M2ALI7_9BACT</name>
<keyword evidence="3" id="KW-1185">Reference proteome</keyword>
<reference evidence="2" key="2">
    <citation type="journal article" date="2013" name="Mar. Genomics">
        <title>Expression of sulfatases in Rhodopirellula baltica and the diversity of sulfatases in the genus Rhodopirellula.</title>
        <authorList>
            <person name="Wegner C.E."/>
            <person name="Richter-Heitmann T."/>
            <person name="Klindworth A."/>
            <person name="Klockow C."/>
            <person name="Richter M."/>
            <person name="Achstetter T."/>
            <person name="Glockner F.O."/>
            <person name="Harder J."/>
        </authorList>
    </citation>
    <scope>NUCLEOTIDE SEQUENCE [LARGE SCALE GENOMIC DNA]</scope>
    <source>
        <strain evidence="2">6C</strain>
    </source>
</reference>
<accession>M2ALI7</accession>
<reference evidence="2" key="1">
    <citation type="submission" date="2012-11" db="EMBL/GenBank/DDBJ databases">
        <title>Permanent draft genomes of Rhodopirellula europaea strain SH398 and 6C.</title>
        <authorList>
            <person name="Richter M."/>
            <person name="Richter-Heitmann T."/>
            <person name="Frank C."/>
            <person name="Harder J."/>
            <person name="Glockner F.O."/>
        </authorList>
    </citation>
    <scope>NUCLEOTIDE SEQUENCE</scope>
    <source>
        <strain evidence="2">6C</strain>
    </source>
</reference>
<dbReference type="EMBL" id="ANMO01000074">
    <property type="protein sequence ID" value="EMB17965.1"/>
    <property type="molecule type" value="Genomic_DNA"/>
</dbReference>
<dbReference type="Proteomes" id="UP000011529">
    <property type="component" value="Unassembled WGS sequence"/>
</dbReference>
<evidence type="ECO:0000313" key="2">
    <source>
        <dbReference type="EMBL" id="EMB17965.1"/>
    </source>
</evidence>
<dbReference type="AlphaFoldDB" id="M2ALI7"/>
<feature type="region of interest" description="Disordered" evidence="1">
    <location>
        <begin position="32"/>
        <end position="51"/>
    </location>
</feature>
<sequence>MIRPSACEWFGLNRGSRRSVSHRSTKFEFDVRGDANKDDERDAEEQTSTKTQRVFLRVHDAASKLMDVSLRREQRRINSLPLHSS</sequence>
<organism evidence="2 3">
    <name type="scientific">Rhodopirellula europaea 6C</name>
    <dbReference type="NCBI Taxonomy" id="1263867"/>
    <lineage>
        <taxon>Bacteria</taxon>
        <taxon>Pseudomonadati</taxon>
        <taxon>Planctomycetota</taxon>
        <taxon>Planctomycetia</taxon>
        <taxon>Pirellulales</taxon>
        <taxon>Pirellulaceae</taxon>
        <taxon>Rhodopirellula</taxon>
    </lineage>
</organism>
<protein>
    <submittedName>
        <fullName evidence="2">Uncharacterized protein</fullName>
    </submittedName>
</protein>
<evidence type="ECO:0000256" key="1">
    <source>
        <dbReference type="SAM" id="MobiDB-lite"/>
    </source>
</evidence>